<dbReference type="PROSITE" id="PS50181">
    <property type="entry name" value="FBOX"/>
    <property type="match status" value="1"/>
</dbReference>
<feature type="non-terminal residue" evidence="2">
    <location>
        <position position="74"/>
    </location>
</feature>
<dbReference type="RefSeq" id="XP_025547118.1">
    <property type="nucleotide sequence ID" value="XM_025691351.1"/>
</dbReference>
<evidence type="ECO:0000259" key="1">
    <source>
        <dbReference type="PROSITE" id="PS50181"/>
    </source>
</evidence>
<dbReference type="VEuPathDB" id="FungiDB:BO97DRAFT_332512"/>
<proteinExistence type="predicted"/>
<dbReference type="GeneID" id="37195640"/>
<protein>
    <recommendedName>
        <fullName evidence="1">F-box domain-containing protein</fullName>
    </recommendedName>
</protein>
<dbReference type="InterPro" id="IPR001810">
    <property type="entry name" value="F-box_dom"/>
</dbReference>
<feature type="domain" description="F-box" evidence="1">
    <location>
        <begin position="1"/>
        <end position="46"/>
    </location>
</feature>
<dbReference type="EMBL" id="KZ824321">
    <property type="protein sequence ID" value="RAL07964.1"/>
    <property type="molecule type" value="Genomic_DNA"/>
</dbReference>
<dbReference type="AlphaFoldDB" id="A0A395HNW4"/>
<dbReference type="STRING" id="1450537.A0A395HNW4"/>
<gene>
    <name evidence="2" type="ORF">BO97DRAFT_332512</name>
</gene>
<dbReference type="OrthoDB" id="366390at2759"/>
<dbReference type="Proteomes" id="UP000248961">
    <property type="component" value="Unassembled WGS sequence"/>
</dbReference>
<name>A0A395HNW4_ASPHC</name>
<reference evidence="2 3" key="1">
    <citation type="submission" date="2018-02" db="EMBL/GenBank/DDBJ databases">
        <title>The genomes of Aspergillus section Nigri reveals drivers in fungal speciation.</title>
        <authorList>
            <consortium name="DOE Joint Genome Institute"/>
            <person name="Vesth T.C."/>
            <person name="Nybo J."/>
            <person name="Theobald S."/>
            <person name="Brandl J."/>
            <person name="Frisvad J.C."/>
            <person name="Nielsen K.F."/>
            <person name="Lyhne E.K."/>
            <person name="Kogle M.E."/>
            <person name="Kuo A."/>
            <person name="Riley R."/>
            <person name="Clum A."/>
            <person name="Nolan M."/>
            <person name="Lipzen A."/>
            <person name="Salamov A."/>
            <person name="Henrissat B."/>
            <person name="Wiebenga A."/>
            <person name="De vries R.P."/>
            <person name="Grigoriev I.V."/>
            <person name="Mortensen U.H."/>
            <person name="Andersen M.R."/>
            <person name="Baker S.E."/>
        </authorList>
    </citation>
    <scope>NUCLEOTIDE SEQUENCE [LARGE SCALE GENOMIC DNA]</scope>
    <source>
        <strain evidence="2 3">CBS 101889</strain>
    </source>
</reference>
<accession>A0A395HNW4</accession>
<evidence type="ECO:0000313" key="3">
    <source>
        <dbReference type="Proteomes" id="UP000248961"/>
    </source>
</evidence>
<evidence type="ECO:0000313" key="2">
    <source>
        <dbReference type="EMBL" id="RAL07964.1"/>
    </source>
</evidence>
<dbReference type="Pfam" id="PF12937">
    <property type="entry name" value="F-box-like"/>
    <property type="match status" value="1"/>
</dbReference>
<keyword evidence="3" id="KW-1185">Reference proteome</keyword>
<sequence>MSLVRLPTELMYMIVASLDFQHDINSLARSSRQLYAILNPYLYRRDSTQHESWALLWAAKHGKEATSRKCIEHG</sequence>
<organism evidence="2 3">
    <name type="scientific">Aspergillus homomorphus (strain CBS 101889)</name>
    <dbReference type="NCBI Taxonomy" id="1450537"/>
    <lineage>
        <taxon>Eukaryota</taxon>
        <taxon>Fungi</taxon>
        <taxon>Dikarya</taxon>
        <taxon>Ascomycota</taxon>
        <taxon>Pezizomycotina</taxon>
        <taxon>Eurotiomycetes</taxon>
        <taxon>Eurotiomycetidae</taxon>
        <taxon>Eurotiales</taxon>
        <taxon>Aspergillaceae</taxon>
        <taxon>Aspergillus</taxon>
        <taxon>Aspergillus subgen. Circumdati</taxon>
    </lineage>
</organism>